<name>A0A8H7YRA5_AJECA</name>
<accession>A0A8H7YRA5</accession>
<evidence type="ECO:0000313" key="2">
    <source>
        <dbReference type="EMBL" id="KAG5296257.1"/>
    </source>
</evidence>
<dbReference type="EMBL" id="JAEVHI010000003">
    <property type="protein sequence ID" value="KAG5296257.1"/>
    <property type="molecule type" value="Genomic_DNA"/>
</dbReference>
<dbReference type="VEuPathDB" id="FungiDB:I7I52_06851"/>
<feature type="region of interest" description="Disordered" evidence="1">
    <location>
        <begin position="45"/>
        <end position="66"/>
    </location>
</feature>
<dbReference type="AlphaFoldDB" id="A0A8H7YRA5"/>
<reference evidence="2 3" key="1">
    <citation type="submission" date="2021-01" db="EMBL/GenBank/DDBJ databases">
        <title>Chromosome-level genome assembly of a human fungal pathogen reveals clustering of transcriptionally co-regulated genes.</title>
        <authorList>
            <person name="Voorhies M."/>
            <person name="Cohen S."/>
            <person name="Shea T.P."/>
            <person name="Petrus S."/>
            <person name="Munoz J.F."/>
            <person name="Poplawski S."/>
            <person name="Goldman W.E."/>
            <person name="Michael T."/>
            <person name="Cuomo C.A."/>
            <person name="Sil A."/>
            <person name="Beyhan S."/>
        </authorList>
    </citation>
    <scope>NUCLEOTIDE SEQUENCE [LARGE SCALE GENOMIC DNA]</scope>
    <source>
        <strain evidence="2 3">G184AR</strain>
    </source>
</reference>
<evidence type="ECO:0000256" key="1">
    <source>
        <dbReference type="SAM" id="MobiDB-lite"/>
    </source>
</evidence>
<proteinExistence type="predicted"/>
<sequence length="66" mass="7546">MCVYFLYTESDTGCCLVAKSNPEGVQKGGEWVRAQCQKRIYRRREEQNNTSLAQGTRKEGEGETVR</sequence>
<organism evidence="2 3">
    <name type="scientific">Ajellomyces capsulatus</name>
    <name type="common">Darling's disease fungus</name>
    <name type="synonym">Histoplasma capsulatum</name>
    <dbReference type="NCBI Taxonomy" id="5037"/>
    <lineage>
        <taxon>Eukaryota</taxon>
        <taxon>Fungi</taxon>
        <taxon>Dikarya</taxon>
        <taxon>Ascomycota</taxon>
        <taxon>Pezizomycotina</taxon>
        <taxon>Eurotiomycetes</taxon>
        <taxon>Eurotiomycetidae</taxon>
        <taxon>Onygenales</taxon>
        <taxon>Ajellomycetaceae</taxon>
        <taxon>Histoplasma</taxon>
    </lineage>
</organism>
<dbReference type="Proteomes" id="UP000670092">
    <property type="component" value="Unassembled WGS sequence"/>
</dbReference>
<protein>
    <submittedName>
        <fullName evidence="2">Uncharacterized protein</fullName>
    </submittedName>
</protein>
<comment type="caution">
    <text evidence="2">The sequence shown here is derived from an EMBL/GenBank/DDBJ whole genome shotgun (WGS) entry which is preliminary data.</text>
</comment>
<gene>
    <name evidence="2" type="ORF">I7I52_06851</name>
</gene>
<feature type="compositionally biased region" description="Basic and acidic residues" evidence="1">
    <location>
        <begin position="56"/>
        <end position="66"/>
    </location>
</feature>
<evidence type="ECO:0000313" key="3">
    <source>
        <dbReference type="Proteomes" id="UP000670092"/>
    </source>
</evidence>